<name>A0A8J3M544_9RHOB</name>
<keyword evidence="1" id="KW-0812">Transmembrane</keyword>
<organism evidence="2 3">
    <name type="scientific">Seohaeicola zhoushanensis</name>
    <dbReference type="NCBI Taxonomy" id="1569283"/>
    <lineage>
        <taxon>Bacteria</taxon>
        <taxon>Pseudomonadati</taxon>
        <taxon>Pseudomonadota</taxon>
        <taxon>Alphaproteobacteria</taxon>
        <taxon>Rhodobacterales</taxon>
        <taxon>Roseobacteraceae</taxon>
        <taxon>Seohaeicola</taxon>
    </lineage>
</organism>
<keyword evidence="3" id="KW-1185">Reference proteome</keyword>
<comment type="caution">
    <text evidence="2">The sequence shown here is derived from an EMBL/GenBank/DDBJ whole genome shotgun (WGS) entry which is preliminary data.</text>
</comment>
<dbReference type="EMBL" id="BNCJ01000001">
    <property type="protein sequence ID" value="GHF37422.1"/>
    <property type="molecule type" value="Genomic_DNA"/>
</dbReference>
<dbReference type="RefSeq" id="WP_189678607.1">
    <property type="nucleotide sequence ID" value="NZ_BNCJ01000001.1"/>
</dbReference>
<gene>
    <name evidence="2" type="ORF">GCM10017056_06660</name>
</gene>
<reference evidence="2" key="1">
    <citation type="journal article" date="2014" name="Int. J. Syst. Evol. Microbiol.">
        <title>Complete genome sequence of Corynebacterium casei LMG S-19264T (=DSM 44701T), isolated from a smear-ripened cheese.</title>
        <authorList>
            <consortium name="US DOE Joint Genome Institute (JGI-PGF)"/>
            <person name="Walter F."/>
            <person name="Albersmeier A."/>
            <person name="Kalinowski J."/>
            <person name="Ruckert C."/>
        </authorList>
    </citation>
    <scope>NUCLEOTIDE SEQUENCE</scope>
    <source>
        <strain evidence="2">KCTC 42650</strain>
    </source>
</reference>
<sequence length="161" mass="17924">MPYEWTPSDTGTDQTLTLWPHQSLPPRGFVLFIAVTAAMISLPLFALLGSVLLWALLPFLALAVGGIWFAIHRNRQSARILEVLTLRGNMARLERSDPAGNKSWECNRYWTRVTLHKNGGPVPNYVTLAGNGREVEIGAFLSEDERIALSSELPGRIRAEQ</sequence>
<accession>A0A8J3M544</accession>
<dbReference type="Proteomes" id="UP000626220">
    <property type="component" value="Unassembled WGS sequence"/>
</dbReference>
<feature type="transmembrane region" description="Helical" evidence="1">
    <location>
        <begin position="28"/>
        <end position="46"/>
    </location>
</feature>
<keyword evidence="1" id="KW-1133">Transmembrane helix</keyword>
<reference evidence="2" key="2">
    <citation type="submission" date="2020-09" db="EMBL/GenBank/DDBJ databases">
        <authorList>
            <person name="Sun Q."/>
            <person name="Kim S."/>
        </authorList>
    </citation>
    <scope>NUCLEOTIDE SEQUENCE</scope>
    <source>
        <strain evidence="2">KCTC 42650</strain>
    </source>
</reference>
<evidence type="ECO:0000313" key="3">
    <source>
        <dbReference type="Proteomes" id="UP000626220"/>
    </source>
</evidence>
<protein>
    <recommendedName>
        <fullName evidence="4">DUF2244 domain-containing protein</fullName>
    </recommendedName>
</protein>
<keyword evidence="1" id="KW-0472">Membrane</keyword>
<dbReference type="InterPro" id="IPR019253">
    <property type="entry name" value="DUF2244_TM"/>
</dbReference>
<evidence type="ECO:0008006" key="4">
    <source>
        <dbReference type="Google" id="ProtNLM"/>
    </source>
</evidence>
<evidence type="ECO:0000256" key="1">
    <source>
        <dbReference type="SAM" id="Phobius"/>
    </source>
</evidence>
<dbReference type="Pfam" id="PF10003">
    <property type="entry name" value="DUF2244"/>
    <property type="match status" value="1"/>
</dbReference>
<proteinExistence type="predicted"/>
<evidence type="ECO:0000313" key="2">
    <source>
        <dbReference type="EMBL" id="GHF37422.1"/>
    </source>
</evidence>
<feature type="transmembrane region" description="Helical" evidence="1">
    <location>
        <begin position="52"/>
        <end position="71"/>
    </location>
</feature>
<dbReference type="AlphaFoldDB" id="A0A8J3M544"/>